<dbReference type="AlphaFoldDB" id="A0A3P7E9X4"/>
<keyword evidence="2" id="KW-1185">Reference proteome</keyword>
<evidence type="ECO:0000313" key="1">
    <source>
        <dbReference type="EMBL" id="VDM12809.1"/>
    </source>
</evidence>
<sequence>MRREMQLELQAVSWQPIKIANFSALRREEREGSLKYTLRGRIQCFGEFGECMEKLSAARKSICCEWRNGGAIKVAVIFKTEKAEYGMEDCYTKKWGCFEVVIRKRLQNYSSSCTYNTANPKTKKGVFGEPVPNILSRQYWLETALLCWLYKFTITASFKFQTTIELDLPTPNETINAKINWLCKKYLLVLVERTSLDTTSQVAQYPQISETLFHWTAVSRSQYTASMPPIAAD</sequence>
<accession>A0A3P7E9X4</accession>
<dbReference type="EMBL" id="UYWW01003511">
    <property type="protein sequence ID" value="VDM12809.1"/>
    <property type="molecule type" value="Genomic_DNA"/>
</dbReference>
<protein>
    <submittedName>
        <fullName evidence="1">Uncharacterized protein</fullName>
    </submittedName>
</protein>
<gene>
    <name evidence="1" type="ORF">WBA_LOCUS6195</name>
</gene>
<proteinExistence type="predicted"/>
<reference evidence="1 2" key="1">
    <citation type="submission" date="2018-11" db="EMBL/GenBank/DDBJ databases">
        <authorList>
            <consortium name="Pathogen Informatics"/>
        </authorList>
    </citation>
    <scope>NUCLEOTIDE SEQUENCE [LARGE SCALE GENOMIC DNA]</scope>
</reference>
<organism evidence="1 2">
    <name type="scientific">Wuchereria bancrofti</name>
    <dbReference type="NCBI Taxonomy" id="6293"/>
    <lineage>
        <taxon>Eukaryota</taxon>
        <taxon>Metazoa</taxon>
        <taxon>Ecdysozoa</taxon>
        <taxon>Nematoda</taxon>
        <taxon>Chromadorea</taxon>
        <taxon>Rhabditida</taxon>
        <taxon>Spirurina</taxon>
        <taxon>Spiruromorpha</taxon>
        <taxon>Filarioidea</taxon>
        <taxon>Onchocercidae</taxon>
        <taxon>Wuchereria</taxon>
    </lineage>
</organism>
<evidence type="ECO:0000313" key="2">
    <source>
        <dbReference type="Proteomes" id="UP000270924"/>
    </source>
</evidence>
<dbReference type="Proteomes" id="UP000270924">
    <property type="component" value="Unassembled WGS sequence"/>
</dbReference>
<name>A0A3P7E9X4_WUCBA</name>
<dbReference type="InParanoid" id="A0A3P7E9X4"/>